<evidence type="ECO:0000313" key="3">
    <source>
        <dbReference type="Proteomes" id="UP000295636"/>
    </source>
</evidence>
<feature type="domain" description="Bacterial bifunctional deaminase-reductase C-terminal" evidence="1">
    <location>
        <begin position="3"/>
        <end position="178"/>
    </location>
</feature>
<reference evidence="2 3" key="1">
    <citation type="submission" date="2019-03" db="EMBL/GenBank/DDBJ databases">
        <title>This is whole genome sequence of Paenibacillus sp MS74 strain.</title>
        <authorList>
            <person name="Trinh H.N."/>
        </authorList>
    </citation>
    <scope>NUCLEOTIDE SEQUENCE [LARGE SCALE GENOMIC DNA]</scope>
    <source>
        <strain evidence="2 3">MS74</strain>
    </source>
</reference>
<dbReference type="GO" id="GO:0009231">
    <property type="term" value="P:riboflavin biosynthetic process"/>
    <property type="evidence" value="ECO:0007669"/>
    <property type="project" value="InterPro"/>
</dbReference>
<dbReference type="Pfam" id="PF01872">
    <property type="entry name" value="RibD_C"/>
    <property type="match status" value="1"/>
</dbReference>
<gene>
    <name evidence="2" type="ORF">E1757_35145</name>
</gene>
<dbReference type="InterPro" id="IPR002734">
    <property type="entry name" value="RibDG_C"/>
</dbReference>
<comment type="caution">
    <text evidence="2">The sequence shown here is derived from an EMBL/GenBank/DDBJ whole genome shotgun (WGS) entry which is preliminary data.</text>
</comment>
<dbReference type="PANTHER" id="PTHR38011:SF11">
    <property type="entry name" value="2,5-DIAMINO-6-RIBOSYLAMINO-4(3H)-PYRIMIDINONE 5'-PHOSPHATE REDUCTASE"/>
    <property type="match status" value="1"/>
</dbReference>
<dbReference type="InterPro" id="IPR050765">
    <property type="entry name" value="Riboflavin_Biosynth_HTPR"/>
</dbReference>
<dbReference type="EMBL" id="SMRT01000040">
    <property type="protein sequence ID" value="TDF88865.1"/>
    <property type="molecule type" value="Genomic_DNA"/>
</dbReference>
<dbReference type="OrthoDB" id="195113at2"/>
<proteinExistence type="predicted"/>
<dbReference type="PANTHER" id="PTHR38011">
    <property type="entry name" value="DIHYDROFOLATE REDUCTASE FAMILY PROTEIN (AFU_ORTHOLOGUE AFUA_8G06820)"/>
    <property type="match status" value="1"/>
</dbReference>
<dbReference type="GO" id="GO:0008703">
    <property type="term" value="F:5-amino-6-(5-phosphoribosylamino)uracil reductase activity"/>
    <property type="evidence" value="ECO:0007669"/>
    <property type="project" value="InterPro"/>
</dbReference>
<dbReference type="InterPro" id="IPR024072">
    <property type="entry name" value="DHFR-like_dom_sf"/>
</dbReference>
<dbReference type="RefSeq" id="WP_133237080.1">
    <property type="nucleotide sequence ID" value="NZ_SMRT01000040.1"/>
</dbReference>
<evidence type="ECO:0000313" key="2">
    <source>
        <dbReference type="EMBL" id="TDF88865.1"/>
    </source>
</evidence>
<evidence type="ECO:0000259" key="1">
    <source>
        <dbReference type="Pfam" id="PF01872"/>
    </source>
</evidence>
<accession>A0A4R5K9D0</accession>
<organism evidence="2 3">
    <name type="scientific">Paenibacillus piri</name>
    <dbReference type="NCBI Taxonomy" id="2547395"/>
    <lineage>
        <taxon>Bacteria</taxon>
        <taxon>Bacillati</taxon>
        <taxon>Bacillota</taxon>
        <taxon>Bacilli</taxon>
        <taxon>Bacillales</taxon>
        <taxon>Paenibacillaceae</taxon>
        <taxon>Paenibacillus</taxon>
    </lineage>
</organism>
<dbReference type="Gene3D" id="3.40.430.10">
    <property type="entry name" value="Dihydrofolate Reductase, subunit A"/>
    <property type="match status" value="1"/>
</dbReference>
<dbReference type="SUPFAM" id="SSF53597">
    <property type="entry name" value="Dihydrofolate reductase-like"/>
    <property type="match status" value="1"/>
</dbReference>
<sequence>MGKIIVSVHSTLDGVFTESRGDENDFTSWAMPGITDSWKDILTMVQQAEAILMGRVTYEGLSQAWPYMEGDFADAMNNTPKYVATRNMNIREVYWGDYSSTISLLAGDLSQNVAKLKNKIQGDIMVTASAGLVQSLINAKLADEISMMIHPVILGSGKRYLDNITARNDLKLLNTQIYETSGSMKLDYEVMK</sequence>
<dbReference type="Proteomes" id="UP000295636">
    <property type="component" value="Unassembled WGS sequence"/>
</dbReference>
<name>A0A4R5K9D0_9BACL</name>
<keyword evidence="3" id="KW-1185">Reference proteome</keyword>
<dbReference type="AlphaFoldDB" id="A0A4R5K9D0"/>
<protein>
    <recommendedName>
        <fullName evidence="1">Bacterial bifunctional deaminase-reductase C-terminal domain-containing protein</fullName>
    </recommendedName>
</protein>